<dbReference type="EMBL" id="AJIL01000076">
    <property type="protein sequence ID" value="KNE96884.1"/>
    <property type="molecule type" value="Genomic_DNA"/>
</dbReference>
<proteinExistence type="predicted"/>
<accession>A0A0L0VD25</accession>
<feature type="compositionally biased region" description="Basic and acidic residues" evidence="1">
    <location>
        <begin position="1"/>
        <end position="22"/>
    </location>
</feature>
<comment type="caution">
    <text evidence="2">The sequence shown here is derived from an EMBL/GenBank/DDBJ whole genome shotgun (WGS) entry which is preliminary data.</text>
</comment>
<evidence type="ECO:0000256" key="1">
    <source>
        <dbReference type="SAM" id="MobiDB-lite"/>
    </source>
</evidence>
<evidence type="ECO:0000313" key="2">
    <source>
        <dbReference type="EMBL" id="KNE96884.1"/>
    </source>
</evidence>
<protein>
    <submittedName>
        <fullName evidence="2">Uncharacterized protein</fullName>
    </submittedName>
</protein>
<reference evidence="3" key="1">
    <citation type="submission" date="2014-03" db="EMBL/GenBank/DDBJ databases">
        <title>The Genome Sequence of Puccinia striiformis f. sp. tritici PST-78.</title>
        <authorList>
            <consortium name="The Broad Institute Genome Sequencing Platform"/>
            <person name="Cuomo C."/>
            <person name="Hulbert S."/>
            <person name="Chen X."/>
            <person name="Walker B."/>
            <person name="Young S.K."/>
            <person name="Zeng Q."/>
            <person name="Gargeya S."/>
            <person name="Fitzgerald M."/>
            <person name="Haas B."/>
            <person name="Abouelleil A."/>
            <person name="Alvarado L."/>
            <person name="Arachchi H.M."/>
            <person name="Berlin A.M."/>
            <person name="Chapman S.B."/>
            <person name="Goldberg J."/>
            <person name="Griggs A."/>
            <person name="Gujja S."/>
            <person name="Hansen M."/>
            <person name="Howarth C."/>
            <person name="Imamovic A."/>
            <person name="Larimer J."/>
            <person name="McCowan C."/>
            <person name="Montmayeur A."/>
            <person name="Murphy C."/>
            <person name="Neiman D."/>
            <person name="Pearson M."/>
            <person name="Priest M."/>
            <person name="Roberts A."/>
            <person name="Saif S."/>
            <person name="Shea T."/>
            <person name="Sisk P."/>
            <person name="Sykes S."/>
            <person name="Wortman J."/>
            <person name="Nusbaum C."/>
            <person name="Birren B."/>
        </authorList>
    </citation>
    <scope>NUCLEOTIDE SEQUENCE [LARGE SCALE GENOMIC DNA]</scope>
    <source>
        <strain evidence="3">race PST-78</strain>
    </source>
</reference>
<dbReference type="STRING" id="1165861.A0A0L0VD25"/>
<keyword evidence="3" id="KW-1185">Reference proteome</keyword>
<feature type="compositionally biased region" description="Polar residues" evidence="1">
    <location>
        <begin position="89"/>
        <end position="114"/>
    </location>
</feature>
<feature type="region of interest" description="Disordered" evidence="1">
    <location>
        <begin position="89"/>
        <end position="115"/>
    </location>
</feature>
<dbReference type="AlphaFoldDB" id="A0A0L0VD25"/>
<dbReference type="PANTHER" id="PTHR31912">
    <property type="entry name" value="IP13529P"/>
    <property type="match status" value="1"/>
</dbReference>
<dbReference type="Proteomes" id="UP000054564">
    <property type="component" value="Unassembled WGS sequence"/>
</dbReference>
<feature type="region of interest" description="Disordered" evidence="1">
    <location>
        <begin position="1"/>
        <end position="69"/>
    </location>
</feature>
<dbReference type="PANTHER" id="PTHR31912:SF34">
    <property type="entry name" value="NOTOCHORD-RELATED PROTEIN"/>
    <property type="match status" value="1"/>
</dbReference>
<gene>
    <name evidence="2" type="ORF">PSTG_09868</name>
</gene>
<sequence length="591" mass="67710">MSELAHRNRKDNLNHSEYRHTPSEVADGHSSLGSNKEIDSENEDEHEDVGMDPSDWGYPLHLDHDTGEKEEEEPGMIFWDWHWGNETSANNDEPSTLGPNRSYTQPGPQRSQRIPANAPWYPFPTKEYMIASLILGYLHNVIYHTRYNNLRFILTLCVVNFPHWDTIRRFGAKLREMTKTDVVENQTVLSNRTFSLSVKNIIANELANPLVMSHMEFVPHDPQGHDIHALDQSQKWREDLPRNLRVPMVTHGGKHFYICEPATIVVPIFFFKQGGREPLLQMHQTQIYPPKTFIWGRNLSRGNQLSQSLICAQNRVIRHVPITLYADDTSGNQSRRWNKHVSYCFTLSGLAPKLTNMEYNCHFIATSNSGCKWGGPLEIAEPIITELNELATHGSVAYDAQLGHEVLFMHGHYGPQPPENQISVRLKTKFPNSNIKKVAAIKLSLKEILRGGSWVLEADSAVPNGHIAYVESIWEVMPNVYYAKPDRAVKMGVQPENCMTIISKDFRSIYTPVKTQCLIWTMKHGRNGWQRQQNPIGKCLKLVCCRGFLRENVSTNPTWKAQRFRKPTQSLKPPNKPAALKRWRLKPTTMA</sequence>
<name>A0A0L0VD25_9BASI</name>
<evidence type="ECO:0000313" key="3">
    <source>
        <dbReference type="Proteomes" id="UP000054564"/>
    </source>
</evidence>
<organism evidence="2 3">
    <name type="scientific">Puccinia striiformis f. sp. tritici PST-78</name>
    <dbReference type="NCBI Taxonomy" id="1165861"/>
    <lineage>
        <taxon>Eukaryota</taxon>
        <taxon>Fungi</taxon>
        <taxon>Dikarya</taxon>
        <taxon>Basidiomycota</taxon>
        <taxon>Pucciniomycotina</taxon>
        <taxon>Pucciniomycetes</taxon>
        <taxon>Pucciniales</taxon>
        <taxon>Pucciniaceae</taxon>
        <taxon>Puccinia</taxon>
    </lineage>
</organism>